<comment type="caution">
    <text evidence="1">The sequence shown here is derived from an EMBL/GenBank/DDBJ whole genome shotgun (WGS) entry which is preliminary data.</text>
</comment>
<evidence type="ECO:0000313" key="1">
    <source>
        <dbReference type="EMBL" id="MCM1982936.1"/>
    </source>
</evidence>
<dbReference type="SUPFAM" id="SSF52833">
    <property type="entry name" value="Thioredoxin-like"/>
    <property type="match status" value="1"/>
</dbReference>
<dbReference type="Gene3D" id="3.40.30.10">
    <property type="entry name" value="Glutaredoxin"/>
    <property type="match status" value="1"/>
</dbReference>
<gene>
    <name evidence="1" type="ORF">QQ91_0008885</name>
</gene>
<dbReference type="RefSeq" id="WP_166281667.1">
    <property type="nucleotide sequence ID" value="NZ_JTHE03000048.1"/>
</dbReference>
<keyword evidence="2" id="KW-1185">Reference proteome</keyword>
<organism evidence="1 2">
    <name type="scientific">Lyngbya confervoides BDU141951</name>
    <dbReference type="NCBI Taxonomy" id="1574623"/>
    <lineage>
        <taxon>Bacteria</taxon>
        <taxon>Bacillati</taxon>
        <taxon>Cyanobacteriota</taxon>
        <taxon>Cyanophyceae</taxon>
        <taxon>Oscillatoriophycideae</taxon>
        <taxon>Oscillatoriales</taxon>
        <taxon>Microcoleaceae</taxon>
        <taxon>Lyngbya</taxon>
    </lineage>
</organism>
<sequence>MNQIVSAWIARILTFCLIVTLTISPLSPAWAGLQDDHFDGNIFALYAGNGALIPPKTTLAQSLQSNKPTLLTFFVDDSRDCKQFASVVSRLQGYYGKVSDIIPISSDTLLAEQRYRPDEPGYYFQNVLPQTILFNAQGNIVANWSGVVPFETIDDRYRELFDLLPRSQSVELKRRPLNEINASLGE</sequence>
<name>A0ABD4T2T6_9CYAN</name>
<dbReference type="InterPro" id="IPR036249">
    <property type="entry name" value="Thioredoxin-like_sf"/>
</dbReference>
<protein>
    <submittedName>
        <fullName evidence="1">Thylakoid membrane photosystem I accumulation factor</fullName>
    </submittedName>
</protein>
<proteinExistence type="predicted"/>
<dbReference type="Proteomes" id="UP000031561">
    <property type="component" value="Unassembled WGS sequence"/>
</dbReference>
<dbReference type="InterPro" id="IPR048069">
    <property type="entry name" value="Thylak_slr1796"/>
</dbReference>
<evidence type="ECO:0000313" key="2">
    <source>
        <dbReference type="Proteomes" id="UP000031561"/>
    </source>
</evidence>
<dbReference type="AlphaFoldDB" id="A0ABD4T2T6"/>
<accession>A0ABD4T2T6</accession>
<reference evidence="1 2" key="1">
    <citation type="journal article" date="2015" name="Genome Announc.">
        <title>Draft Genome Sequence of Filamentous Marine Cyanobacterium Lyngbya confervoides Strain BDU141951.</title>
        <authorList>
            <person name="Chandrababunaidu M.M."/>
            <person name="Sen D."/>
            <person name="Tripathy S."/>
        </authorList>
    </citation>
    <scope>NUCLEOTIDE SEQUENCE [LARGE SCALE GENOMIC DNA]</scope>
    <source>
        <strain evidence="1 2">BDU141951</strain>
    </source>
</reference>
<dbReference type="NCBIfam" id="NF038096">
    <property type="entry name" value="thylak_slr1796"/>
    <property type="match status" value="1"/>
</dbReference>
<dbReference type="EMBL" id="JTHE03000048">
    <property type="protein sequence ID" value="MCM1982936.1"/>
    <property type="molecule type" value="Genomic_DNA"/>
</dbReference>